<accession>A0A068V666</accession>
<dbReference type="PhylomeDB" id="A0A068V666"/>
<dbReference type="OrthoDB" id="3945418at2759"/>
<organism evidence="1 2">
    <name type="scientific">Coffea canephora</name>
    <name type="common">Robusta coffee</name>
    <dbReference type="NCBI Taxonomy" id="49390"/>
    <lineage>
        <taxon>Eukaryota</taxon>
        <taxon>Viridiplantae</taxon>
        <taxon>Streptophyta</taxon>
        <taxon>Embryophyta</taxon>
        <taxon>Tracheophyta</taxon>
        <taxon>Spermatophyta</taxon>
        <taxon>Magnoliopsida</taxon>
        <taxon>eudicotyledons</taxon>
        <taxon>Gunneridae</taxon>
        <taxon>Pentapetalae</taxon>
        <taxon>asterids</taxon>
        <taxon>lamiids</taxon>
        <taxon>Gentianales</taxon>
        <taxon>Rubiaceae</taxon>
        <taxon>Ixoroideae</taxon>
        <taxon>Gardenieae complex</taxon>
        <taxon>Bertiereae - Coffeeae clade</taxon>
        <taxon>Coffeeae</taxon>
        <taxon>Coffea</taxon>
    </lineage>
</organism>
<dbReference type="Gene3D" id="1.10.630.10">
    <property type="entry name" value="Cytochrome P450"/>
    <property type="match status" value="1"/>
</dbReference>
<sequence length="109" mass="12396">MPPRIGSFKEIQWITHATHMNAVYFPDPDNFGPSRFDGNGPAPYTFVPFRGGTSNVPWERVCTGSNTYKGKLHFIPYDLEKLIPNEKVTHNLFPKLAQGLPIRLHPHKP</sequence>
<gene>
    <name evidence="1" type="ORF">GSCOC_T00017071001</name>
</gene>
<evidence type="ECO:0000313" key="1">
    <source>
        <dbReference type="EMBL" id="CDP16062.1"/>
    </source>
</evidence>
<reference evidence="2" key="1">
    <citation type="journal article" date="2014" name="Science">
        <title>The coffee genome provides insight into the convergent evolution of caffeine biosynthesis.</title>
        <authorList>
            <person name="Denoeud F."/>
            <person name="Carretero-Paulet L."/>
            <person name="Dereeper A."/>
            <person name="Droc G."/>
            <person name="Guyot R."/>
            <person name="Pietrella M."/>
            <person name="Zheng C."/>
            <person name="Alberti A."/>
            <person name="Anthony F."/>
            <person name="Aprea G."/>
            <person name="Aury J.M."/>
            <person name="Bento P."/>
            <person name="Bernard M."/>
            <person name="Bocs S."/>
            <person name="Campa C."/>
            <person name="Cenci A."/>
            <person name="Combes M.C."/>
            <person name="Crouzillat D."/>
            <person name="Da Silva C."/>
            <person name="Daddiego L."/>
            <person name="De Bellis F."/>
            <person name="Dussert S."/>
            <person name="Garsmeur O."/>
            <person name="Gayraud T."/>
            <person name="Guignon V."/>
            <person name="Jahn K."/>
            <person name="Jamilloux V."/>
            <person name="Joet T."/>
            <person name="Labadie K."/>
            <person name="Lan T."/>
            <person name="Leclercq J."/>
            <person name="Lepelley M."/>
            <person name="Leroy T."/>
            <person name="Li L.T."/>
            <person name="Librado P."/>
            <person name="Lopez L."/>
            <person name="Munoz A."/>
            <person name="Noel B."/>
            <person name="Pallavicini A."/>
            <person name="Perrotta G."/>
            <person name="Poncet V."/>
            <person name="Pot D."/>
            <person name="Priyono X."/>
            <person name="Rigoreau M."/>
            <person name="Rouard M."/>
            <person name="Rozas J."/>
            <person name="Tranchant-Dubreuil C."/>
            <person name="VanBuren R."/>
            <person name="Zhang Q."/>
            <person name="Andrade A.C."/>
            <person name="Argout X."/>
            <person name="Bertrand B."/>
            <person name="de Kochko A."/>
            <person name="Graziosi G."/>
            <person name="Henry R.J."/>
            <person name="Jayarama X."/>
            <person name="Ming R."/>
            <person name="Nagai C."/>
            <person name="Rounsley S."/>
            <person name="Sankoff D."/>
            <person name="Giuliano G."/>
            <person name="Albert V.A."/>
            <person name="Wincker P."/>
            <person name="Lashermes P."/>
        </authorList>
    </citation>
    <scope>NUCLEOTIDE SEQUENCE [LARGE SCALE GENOMIC DNA]</scope>
    <source>
        <strain evidence="2">cv. DH200-94</strain>
    </source>
</reference>
<dbReference type="InterPro" id="IPR036396">
    <property type="entry name" value="Cyt_P450_sf"/>
</dbReference>
<dbReference type="GO" id="GO:0016705">
    <property type="term" value="F:oxidoreductase activity, acting on paired donors, with incorporation or reduction of molecular oxygen"/>
    <property type="evidence" value="ECO:0007669"/>
    <property type="project" value="InterPro"/>
</dbReference>
<name>A0A068V666_COFCA</name>
<proteinExistence type="predicted"/>
<dbReference type="AlphaFoldDB" id="A0A068V666"/>
<dbReference type="Proteomes" id="UP000295252">
    <property type="component" value="Chromosome VII"/>
</dbReference>
<dbReference type="GO" id="GO:0004497">
    <property type="term" value="F:monooxygenase activity"/>
    <property type="evidence" value="ECO:0007669"/>
    <property type="project" value="InterPro"/>
</dbReference>
<evidence type="ECO:0000313" key="2">
    <source>
        <dbReference type="Proteomes" id="UP000295252"/>
    </source>
</evidence>
<dbReference type="GO" id="GO:0005506">
    <property type="term" value="F:iron ion binding"/>
    <property type="evidence" value="ECO:0007669"/>
    <property type="project" value="InterPro"/>
</dbReference>
<protein>
    <submittedName>
        <fullName evidence="1">Uncharacterized protein</fullName>
    </submittedName>
</protein>
<dbReference type="EMBL" id="HG739199">
    <property type="protein sequence ID" value="CDP16062.1"/>
    <property type="molecule type" value="Genomic_DNA"/>
</dbReference>
<dbReference type="Gramene" id="CDP16062">
    <property type="protein sequence ID" value="CDP16062"/>
    <property type="gene ID" value="GSCOC_T00017071001"/>
</dbReference>
<dbReference type="GO" id="GO:0020037">
    <property type="term" value="F:heme binding"/>
    <property type="evidence" value="ECO:0007669"/>
    <property type="project" value="InterPro"/>
</dbReference>
<dbReference type="STRING" id="49390.A0A068V666"/>
<keyword evidence="2" id="KW-1185">Reference proteome</keyword>
<dbReference type="SUPFAM" id="SSF48264">
    <property type="entry name" value="Cytochrome P450"/>
    <property type="match status" value="1"/>
</dbReference>
<dbReference type="InParanoid" id="A0A068V666"/>